<evidence type="ECO:0000256" key="13">
    <source>
        <dbReference type="SAM" id="Phobius"/>
    </source>
</evidence>
<evidence type="ECO:0000256" key="5">
    <source>
        <dbReference type="ARBA" id="ARBA00022857"/>
    </source>
</evidence>
<feature type="domain" description="3-oxo-5-alpha-steroid 4-dehydrogenase C-terminal" evidence="15">
    <location>
        <begin position="830"/>
        <end position="976"/>
    </location>
</feature>
<feature type="transmembrane region" description="Helical" evidence="13">
    <location>
        <begin position="907"/>
        <end position="926"/>
    </location>
</feature>
<evidence type="ECO:0000313" key="16">
    <source>
        <dbReference type="EMBL" id="PRP75951.1"/>
    </source>
</evidence>
<feature type="region of interest" description="Disordered" evidence="12">
    <location>
        <begin position="619"/>
        <end position="686"/>
    </location>
</feature>
<feature type="coiled-coil region" evidence="11">
    <location>
        <begin position="392"/>
        <end position="440"/>
    </location>
</feature>
<dbReference type="Gene3D" id="1.20.120.1630">
    <property type="match status" value="1"/>
</dbReference>
<dbReference type="SMART" id="SM00248">
    <property type="entry name" value="ANK"/>
    <property type="match status" value="3"/>
</dbReference>
<dbReference type="Pfam" id="PF13857">
    <property type="entry name" value="Ank_5"/>
    <property type="match status" value="1"/>
</dbReference>
<feature type="compositionally biased region" description="Low complexity" evidence="12">
    <location>
        <begin position="319"/>
        <end position="339"/>
    </location>
</feature>
<name>A0A2P6MW61_9EUKA</name>
<evidence type="ECO:0000256" key="3">
    <source>
        <dbReference type="ARBA" id="ARBA00022516"/>
    </source>
</evidence>
<evidence type="ECO:0000256" key="6">
    <source>
        <dbReference type="ARBA" id="ARBA00022989"/>
    </source>
</evidence>
<dbReference type="SUPFAM" id="SSF54236">
    <property type="entry name" value="Ubiquitin-like"/>
    <property type="match status" value="1"/>
</dbReference>
<dbReference type="InterPro" id="IPR000421">
    <property type="entry name" value="FA58C"/>
</dbReference>
<dbReference type="PROSITE" id="PS50088">
    <property type="entry name" value="ANK_REPEAT"/>
    <property type="match status" value="2"/>
</dbReference>
<evidence type="ECO:0000256" key="10">
    <source>
        <dbReference type="PROSITE-ProRule" id="PRU00023"/>
    </source>
</evidence>
<evidence type="ECO:0000259" key="14">
    <source>
        <dbReference type="Pfam" id="PF00754"/>
    </source>
</evidence>
<feature type="transmembrane region" description="Helical" evidence="13">
    <location>
        <begin position="841"/>
        <end position="859"/>
    </location>
</feature>
<dbReference type="AlphaFoldDB" id="A0A2P6MW61"/>
<evidence type="ECO:0000256" key="9">
    <source>
        <dbReference type="ARBA" id="ARBA00023136"/>
    </source>
</evidence>
<feature type="compositionally biased region" description="Basic and acidic residues" evidence="12">
    <location>
        <begin position="102"/>
        <end position="114"/>
    </location>
</feature>
<keyword evidence="8" id="KW-0443">Lipid metabolism</keyword>
<dbReference type="SUPFAM" id="SSF48403">
    <property type="entry name" value="Ankyrin repeat"/>
    <property type="match status" value="1"/>
</dbReference>
<keyword evidence="11" id="KW-0175">Coiled coil</keyword>
<organism evidence="16 17">
    <name type="scientific">Planoprotostelium fungivorum</name>
    <dbReference type="NCBI Taxonomy" id="1890364"/>
    <lineage>
        <taxon>Eukaryota</taxon>
        <taxon>Amoebozoa</taxon>
        <taxon>Evosea</taxon>
        <taxon>Variosea</taxon>
        <taxon>Cavosteliida</taxon>
        <taxon>Cavosteliaceae</taxon>
        <taxon>Planoprotostelium</taxon>
    </lineage>
</organism>
<evidence type="ECO:0000313" key="17">
    <source>
        <dbReference type="Proteomes" id="UP000241769"/>
    </source>
</evidence>
<dbReference type="InterPro" id="IPR001104">
    <property type="entry name" value="3-oxo-5_a-steroid_4-DH_C"/>
</dbReference>
<dbReference type="Pfam" id="PF02544">
    <property type="entry name" value="Steroid_dh"/>
    <property type="match status" value="1"/>
</dbReference>
<feature type="region of interest" description="Disordered" evidence="12">
    <location>
        <begin position="102"/>
        <end position="136"/>
    </location>
</feature>
<comment type="similarity">
    <text evidence="2">Belongs to the steroid 5-alpha reductase family.</text>
</comment>
<dbReference type="Pfam" id="PF00754">
    <property type="entry name" value="F5_F8_type_C"/>
    <property type="match status" value="1"/>
</dbReference>
<dbReference type="GO" id="GO:0016627">
    <property type="term" value="F:oxidoreductase activity, acting on the CH-CH group of donors"/>
    <property type="evidence" value="ECO:0007669"/>
    <property type="project" value="InterPro"/>
</dbReference>
<dbReference type="SUPFAM" id="SSF49785">
    <property type="entry name" value="Galactose-binding domain-like"/>
    <property type="match status" value="1"/>
</dbReference>
<evidence type="ECO:0000256" key="2">
    <source>
        <dbReference type="ARBA" id="ARBA00007742"/>
    </source>
</evidence>
<dbReference type="EMBL" id="MDYQ01000353">
    <property type="protein sequence ID" value="PRP75951.1"/>
    <property type="molecule type" value="Genomic_DNA"/>
</dbReference>
<sequence>MMEDETPDIEHRSPTPRSEPDDEPAISVSTPMEDMRPAALRNMNAAIHHVGSGTFTPPPETLALASTSANIVQLKAEDRRFITLQDLYGDLRNKVGVELRKVAATDPPKKKDNNRPLGPEPAVKPKKKKKKTFFEPVSGIKSKNATTGSSINADIQRLSVLLSGWGASNAIDATDKDGNTALMLASEKGRVDIVNYLIAKGADVQLRDNWGKTAVHKGAARGQWDTVNVLLNNGCSVNSKDNFGNTPLHAAIRNGHKVVSLQHGADVYAKNNRDELPLEKSKTAELKHYIEMALSKGKTKKSTDASEQATSSRSKTKKPPSSAPTTWSDDVSTTSVSTTGEAPEKPEKPPSPTRSRPAVKTLPPPKVSKEDERAKRMQVMKTLIKNTDDQKKKRAEEEEIERRNKVEEAKAKKLESLRLKREEEDRLREEKTVKAAEEQKNRQEAWNNQQINFALHIATWCSAVHDPMETGQCGPDKSVDGDPNSRFCGHPPDQAVLGFDLGASRRINKMRIRFERAFAREYEIDVGLMGDYNETETKPKDSVWSNEHIDSLNIQWRTVVHHTDGKEGWIEHVFDDEIDCRFIRIKELKAAVDGWGMSVWEVEALGKQGQLGEPATVLFPPIQQHGGEDKRSQSSRPTSRGSDMANLTLPPIDSRPAKNRTSEALGVTGNFGLRGGTPQKLSSDHTDEDMIEVTIESRSRKSLAVLSLDENTTVRQLKIAFNTVQQRFTTEQGAPLGDDGAILSSLGFKDGQKVTLTFKDLGPQIGWQTVFLIEYAGPIFIYFFFFLRPSFIYSEAPTTTLQKIAFVAWIFHFVKREFETLFVHRFSSETMPLSNLWKNCMYYWSFALVNGFLINRSGFGENSGFLSILLPLLIFIAAEAGNGVTHLQLRNLRPAGTRKRGIPRGGLFNYVTCPNYTCEILSWIAFSLMTGSIGSWLFTLVGAGQMFLWAKTKHLRYRKEFADYPKSRKILVPFVL</sequence>
<keyword evidence="6 13" id="KW-1133">Transmembrane helix</keyword>
<keyword evidence="10" id="KW-0040">ANK repeat</keyword>
<keyword evidence="5" id="KW-0521">NADP</keyword>
<dbReference type="Proteomes" id="UP000241769">
    <property type="component" value="Unassembled WGS sequence"/>
</dbReference>
<evidence type="ECO:0000256" key="12">
    <source>
        <dbReference type="SAM" id="MobiDB-lite"/>
    </source>
</evidence>
<dbReference type="InterPro" id="IPR002110">
    <property type="entry name" value="Ankyrin_rpt"/>
</dbReference>
<dbReference type="STRING" id="1890364.A0A2P6MW61"/>
<feature type="repeat" description="ANK" evidence="10">
    <location>
        <begin position="210"/>
        <end position="242"/>
    </location>
</feature>
<feature type="region of interest" description="Disordered" evidence="12">
    <location>
        <begin position="1"/>
        <end position="31"/>
    </location>
</feature>
<evidence type="ECO:0000259" key="15">
    <source>
        <dbReference type="Pfam" id="PF02544"/>
    </source>
</evidence>
<dbReference type="Gene3D" id="1.25.40.20">
    <property type="entry name" value="Ankyrin repeat-containing domain"/>
    <property type="match status" value="1"/>
</dbReference>
<dbReference type="PANTHER" id="PTHR10556:SF28">
    <property type="entry name" value="VERY-LONG-CHAIN ENOYL-COA REDUCTASE"/>
    <property type="match status" value="1"/>
</dbReference>
<feature type="repeat" description="ANK" evidence="10">
    <location>
        <begin position="177"/>
        <end position="209"/>
    </location>
</feature>
<keyword evidence="9 13" id="KW-0472">Membrane</keyword>
<feature type="transmembrane region" description="Helical" evidence="13">
    <location>
        <begin position="865"/>
        <end position="887"/>
    </location>
</feature>
<feature type="transmembrane region" description="Helical" evidence="13">
    <location>
        <begin position="932"/>
        <end position="950"/>
    </location>
</feature>
<gene>
    <name evidence="16" type="ORF">PROFUN_01667</name>
</gene>
<comment type="subcellular location">
    <subcellularLocation>
        <location evidence="1">Endoplasmic reticulum membrane</location>
        <topology evidence="1">Multi-pass membrane protein</topology>
    </subcellularLocation>
</comment>
<dbReference type="PROSITE" id="PS50297">
    <property type="entry name" value="ANK_REP_REGION"/>
    <property type="match status" value="2"/>
</dbReference>
<dbReference type="Gene3D" id="2.60.120.260">
    <property type="entry name" value="Galactose-binding domain-like"/>
    <property type="match status" value="1"/>
</dbReference>
<dbReference type="InParanoid" id="A0A2P6MW61"/>
<keyword evidence="4 13" id="KW-0812">Transmembrane</keyword>
<feature type="domain" description="F5/8 type C" evidence="14">
    <location>
        <begin position="471"/>
        <end position="597"/>
    </location>
</feature>
<dbReference type="GO" id="GO:0005789">
    <property type="term" value="C:endoplasmic reticulum membrane"/>
    <property type="evidence" value="ECO:0007669"/>
    <property type="project" value="UniProtKB-SubCell"/>
</dbReference>
<keyword evidence="3" id="KW-0444">Lipid biosynthesis</keyword>
<evidence type="ECO:0000256" key="1">
    <source>
        <dbReference type="ARBA" id="ARBA00004477"/>
    </source>
</evidence>
<dbReference type="Pfam" id="PF13637">
    <property type="entry name" value="Ank_4"/>
    <property type="match status" value="1"/>
</dbReference>
<dbReference type="InterPro" id="IPR008979">
    <property type="entry name" value="Galactose-bd-like_sf"/>
</dbReference>
<dbReference type="InterPro" id="IPR036770">
    <property type="entry name" value="Ankyrin_rpt-contain_sf"/>
</dbReference>
<evidence type="ECO:0000256" key="7">
    <source>
        <dbReference type="ARBA" id="ARBA00023002"/>
    </source>
</evidence>
<dbReference type="GO" id="GO:0042761">
    <property type="term" value="P:very long-chain fatty acid biosynthetic process"/>
    <property type="evidence" value="ECO:0007669"/>
    <property type="project" value="TreeGrafter"/>
</dbReference>
<dbReference type="PANTHER" id="PTHR10556">
    <property type="entry name" value="3-OXO-5-ALPHA-STEROID 4-DEHYDROGENASE"/>
    <property type="match status" value="1"/>
</dbReference>
<proteinExistence type="inferred from homology"/>
<keyword evidence="7" id="KW-0560">Oxidoreductase</keyword>
<dbReference type="InterPro" id="IPR039357">
    <property type="entry name" value="SRD5A/TECR"/>
</dbReference>
<dbReference type="InterPro" id="IPR029071">
    <property type="entry name" value="Ubiquitin-like_domsf"/>
</dbReference>
<evidence type="ECO:0000256" key="11">
    <source>
        <dbReference type="SAM" id="Coils"/>
    </source>
</evidence>
<comment type="caution">
    <text evidence="16">The sequence shown here is derived from an EMBL/GenBank/DDBJ whole genome shotgun (WGS) entry which is preliminary data.</text>
</comment>
<dbReference type="PROSITE" id="PS50244">
    <property type="entry name" value="S5A_REDUCTASE"/>
    <property type="match status" value="1"/>
</dbReference>
<protein>
    <submittedName>
        <fullName evidence="16">CRE-ART-1 protein</fullName>
    </submittedName>
</protein>
<feature type="transmembrane region" description="Helical" evidence="13">
    <location>
        <begin position="765"/>
        <end position="787"/>
    </location>
</feature>
<reference evidence="16 17" key="1">
    <citation type="journal article" date="2018" name="Genome Biol. Evol.">
        <title>Multiple Roots of Fruiting Body Formation in Amoebozoa.</title>
        <authorList>
            <person name="Hillmann F."/>
            <person name="Forbes G."/>
            <person name="Novohradska S."/>
            <person name="Ferling I."/>
            <person name="Riege K."/>
            <person name="Groth M."/>
            <person name="Westermann M."/>
            <person name="Marz M."/>
            <person name="Spaller T."/>
            <person name="Winckler T."/>
            <person name="Schaap P."/>
            <person name="Glockner G."/>
        </authorList>
    </citation>
    <scope>NUCLEOTIDE SEQUENCE [LARGE SCALE GENOMIC DNA]</scope>
    <source>
        <strain evidence="16 17">Jena</strain>
    </source>
</reference>
<evidence type="ECO:0000256" key="8">
    <source>
        <dbReference type="ARBA" id="ARBA00023098"/>
    </source>
</evidence>
<accession>A0A2P6MW61</accession>
<feature type="region of interest" description="Disordered" evidence="12">
    <location>
        <begin position="296"/>
        <end position="375"/>
    </location>
</feature>
<dbReference type="OrthoDB" id="540503at2759"/>
<keyword evidence="17" id="KW-1185">Reference proteome</keyword>
<evidence type="ECO:0000256" key="4">
    <source>
        <dbReference type="ARBA" id="ARBA00022692"/>
    </source>
</evidence>